<gene>
    <name evidence="1" type="ORF">SAMN04489793_4224</name>
</gene>
<dbReference type="InterPro" id="IPR023393">
    <property type="entry name" value="START-like_dom_sf"/>
</dbReference>
<keyword evidence="2" id="KW-1185">Reference proteome</keyword>
<organism evidence="1 2">
    <name type="scientific">Tsukamurella tyrosinosolvens</name>
    <dbReference type="NCBI Taxonomy" id="57704"/>
    <lineage>
        <taxon>Bacteria</taxon>
        <taxon>Bacillati</taxon>
        <taxon>Actinomycetota</taxon>
        <taxon>Actinomycetes</taxon>
        <taxon>Mycobacteriales</taxon>
        <taxon>Tsukamurellaceae</taxon>
        <taxon>Tsukamurella</taxon>
    </lineage>
</organism>
<dbReference type="Pfam" id="PF10604">
    <property type="entry name" value="Polyketide_cyc2"/>
    <property type="match status" value="1"/>
</dbReference>
<accession>A0A1H4YKL5</accession>
<dbReference type="EMBL" id="FNSA01000003">
    <property type="protein sequence ID" value="SED18489.1"/>
    <property type="molecule type" value="Genomic_DNA"/>
</dbReference>
<dbReference type="AlphaFoldDB" id="A0A1H4YKL5"/>
<sequence>MRITTTVTVAAPRTAVFAAFADIENAPARMSGIESVDFVSDVRTGLGTRWRETRRMYGRAATEEMEITAFDAPSGYTVEADGPGVRYRTEFRFEDDGAGTRVTMTFGGEPTTTVSRILAVLTKPLAGSVRKAVEADLADMKRYLERPGS</sequence>
<dbReference type="SUPFAM" id="SSF55961">
    <property type="entry name" value="Bet v1-like"/>
    <property type="match status" value="1"/>
</dbReference>
<dbReference type="Proteomes" id="UP000182241">
    <property type="component" value="Unassembled WGS sequence"/>
</dbReference>
<evidence type="ECO:0000313" key="2">
    <source>
        <dbReference type="Proteomes" id="UP000182241"/>
    </source>
</evidence>
<evidence type="ECO:0000313" key="1">
    <source>
        <dbReference type="EMBL" id="SED18489.1"/>
    </source>
</evidence>
<dbReference type="OrthoDB" id="4773254at2"/>
<protein>
    <submittedName>
        <fullName evidence="1">Carbon monoxide dehydrogenase subunit G</fullName>
    </submittedName>
</protein>
<dbReference type="Gene3D" id="3.30.530.20">
    <property type="match status" value="1"/>
</dbReference>
<reference evidence="2" key="1">
    <citation type="submission" date="2016-10" db="EMBL/GenBank/DDBJ databases">
        <authorList>
            <person name="Varghese N."/>
            <person name="Submissions S."/>
        </authorList>
    </citation>
    <scope>NUCLEOTIDE SEQUENCE [LARGE SCALE GENOMIC DNA]</scope>
    <source>
        <strain evidence="2">DSM 44234</strain>
    </source>
</reference>
<dbReference type="RefSeq" id="WP_068739582.1">
    <property type="nucleotide sequence ID" value="NZ_CBDRGN010000009.1"/>
</dbReference>
<proteinExistence type="predicted"/>
<dbReference type="InterPro" id="IPR019587">
    <property type="entry name" value="Polyketide_cyclase/dehydratase"/>
</dbReference>
<name>A0A1H4YKL5_TSUTY</name>